<proteinExistence type="predicted"/>
<evidence type="ECO:0000313" key="2">
    <source>
        <dbReference type="Ensembl" id="ENSNMLP00000045063.1"/>
    </source>
</evidence>
<name>A0A8C6V5G6_9GOBI</name>
<dbReference type="AlphaFoldDB" id="A0A8C6V5G6"/>
<accession>A0A8C6V5G6</accession>
<feature type="compositionally biased region" description="Basic and acidic residues" evidence="1">
    <location>
        <begin position="1"/>
        <end position="12"/>
    </location>
</feature>
<reference evidence="2" key="1">
    <citation type="submission" date="2025-08" db="UniProtKB">
        <authorList>
            <consortium name="Ensembl"/>
        </authorList>
    </citation>
    <scope>IDENTIFICATION</scope>
</reference>
<dbReference type="Proteomes" id="UP000694523">
    <property type="component" value="Unplaced"/>
</dbReference>
<sequence length="61" mass="6662">MCRCRRCPERVSGDSFPAPLPKSRPPVIKASGSSKGCLFVSVAFKTTIATFPAPDQRRNTH</sequence>
<feature type="region of interest" description="Disordered" evidence="1">
    <location>
        <begin position="1"/>
        <end position="29"/>
    </location>
</feature>
<dbReference type="Ensembl" id="ENSNMLT00000050003.1">
    <property type="protein sequence ID" value="ENSNMLP00000045063.1"/>
    <property type="gene ID" value="ENSNMLG00000027199.1"/>
</dbReference>
<evidence type="ECO:0000313" key="3">
    <source>
        <dbReference type="Proteomes" id="UP000694523"/>
    </source>
</evidence>
<protein>
    <submittedName>
        <fullName evidence="2">Uncharacterized protein</fullName>
    </submittedName>
</protein>
<evidence type="ECO:0000256" key="1">
    <source>
        <dbReference type="SAM" id="MobiDB-lite"/>
    </source>
</evidence>
<organism evidence="2 3">
    <name type="scientific">Neogobius melanostomus</name>
    <name type="common">round goby</name>
    <dbReference type="NCBI Taxonomy" id="47308"/>
    <lineage>
        <taxon>Eukaryota</taxon>
        <taxon>Metazoa</taxon>
        <taxon>Chordata</taxon>
        <taxon>Craniata</taxon>
        <taxon>Vertebrata</taxon>
        <taxon>Euteleostomi</taxon>
        <taxon>Actinopterygii</taxon>
        <taxon>Neopterygii</taxon>
        <taxon>Teleostei</taxon>
        <taxon>Neoteleostei</taxon>
        <taxon>Acanthomorphata</taxon>
        <taxon>Gobiaria</taxon>
        <taxon>Gobiiformes</taxon>
        <taxon>Gobioidei</taxon>
        <taxon>Gobiidae</taxon>
        <taxon>Benthophilinae</taxon>
        <taxon>Neogobiini</taxon>
        <taxon>Neogobius</taxon>
    </lineage>
</organism>
<reference evidence="2" key="2">
    <citation type="submission" date="2025-09" db="UniProtKB">
        <authorList>
            <consortium name="Ensembl"/>
        </authorList>
    </citation>
    <scope>IDENTIFICATION</scope>
</reference>
<keyword evidence="3" id="KW-1185">Reference proteome</keyword>